<evidence type="ECO:0000313" key="1">
    <source>
        <dbReference type="EMBL" id="CAG8555533.1"/>
    </source>
</evidence>
<keyword evidence="2" id="KW-1185">Reference proteome</keyword>
<dbReference type="Proteomes" id="UP000789375">
    <property type="component" value="Unassembled WGS sequence"/>
</dbReference>
<sequence>MVMTCVPAAIATFVEVAGTVTSVDAIQGTTLNADVCFRADTGYNSCLTFNMKSPNGKSSCSSDGVWCFKVVSFNTGSIDYSIMFANRESTVQSSVDPNFSCINDLGLATQCNWEIFNHGFDM</sequence>
<dbReference type="AlphaFoldDB" id="A0A9N9B6S0"/>
<reference evidence="1" key="1">
    <citation type="submission" date="2021-06" db="EMBL/GenBank/DDBJ databases">
        <authorList>
            <person name="Kallberg Y."/>
            <person name="Tangrot J."/>
            <person name="Rosling A."/>
        </authorList>
    </citation>
    <scope>NUCLEOTIDE SEQUENCE</scope>
    <source>
        <strain evidence="1">87-6 pot B 2015</strain>
    </source>
</reference>
<name>A0A9N9B6S0_FUNMO</name>
<accession>A0A9N9B6S0</accession>
<dbReference type="EMBL" id="CAJVPP010001440">
    <property type="protein sequence ID" value="CAG8555533.1"/>
    <property type="molecule type" value="Genomic_DNA"/>
</dbReference>
<protein>
    <submittedName>
        <fullName evidence="1">5471_t:CDS:1</fullName>
    </submittedName>
</protein>
<evidence type="ECO:0000313" key="2">
    <source>
        <dbReference type="Proteomes" id="UP000789375"/>
    </source>
</evidence>
<proteinExistence type="predicted"/>
<gene>
    <name evidence="1" type="ORF">FMOSSE_LOCUS6691</name>
</gene>
<organism evidence="1 2">
    <name type="scientific">Funneliformis mosseae</name>
    <name type="common">Endomycorrhizal fungus</name>
    <name type="synonym">Glomus mosseae</name>
    <dbReference type="NCBI Taxonomy" id="27381"/>
    <lineage>
        <taxon>Eukaryota</taxon>
        <taxon>Fungi</taxon>
        <taxon>Fungi incertae sedis</taxon>
        <taxon>Mucoromycota</taxon>
        <taxon>Glomeromycotina</taxon>
        <taxon>Glomeromycetes</taxon>
        <taxon>Glomerales</taxon>
        <taxon>Glomeraceae</taxon>
        <taxon>Funneliformis</taxon>
    </lineage>
</organism>
<comment type="caution">
    <text evidence="1">The sequence shown here is derived from an EMBL/GenBank/DDBJ whole genome shotgun (WGS) entry which is preliminary data.</text>
</comment>